<dbReference type="OrthoDB" id="9787807at2"/>
<reference evidence="2 3" key="1">
    <citation type="submission" date="2018-08" db="EMBL/GenBank/DDBJ databases">
        <title>Paenibacillus sp. M4BSY-1, whole genome shotgun sequence.</title>
        <authorList>
            <person name="Tuo L."/>
        </authorList>
    </citation>
    <scope>NUCLEOTIDE SEQUENCE [LARGE SCALE GENOMIC DNA]</scope>
    <source>
        <strain evidence="2 3">M4BSY-1</strain>
    </source>
</reference>
<dbReference type="InterPro" id="IPR029063">
    <property type="entry name" value="SAM-dependent_MTases_sf"/>
</dbReference>
<accession>A0A371PNG1</accession>
<organism evidence="2 3">
    <name type="scientific">Paenibacillus paeoniae</name>
    <dbReference type="NCBI Taxonomy" id="2292705"/>
    <lineage>
        <taxon>Bacteria</taxon>
        <taxon>Bacillati</taxon>
        <taxon>Bacillota</taxon>
        <taxon>Bacilli</taxon>
        <taxon>Bacillales</taxon>
        <taxon>Paenibacillaceae</taxon>
        <taxon>Paenibacillus</taxon>
    </lineage>
</organism>
<dbReference type="InterPro" id="IPR013216">
    <property type="entry name" value="Methyltransf_11"/>
</dbReference>
<evidence type="ECO:0000313" key="2">
    <source>
        <dbReference type="EMBL" id="REK77485.1"/>
    </source>
</evidence>
<name>A0A371PNG1_9BACL</name>
<dbReference type="GO" id="GO:0032259">
    <property type="term" value="P:methylation"/>
    <property type="evidence" value="ECO:0007669"/>
    <property type="project" value="UniProtKB-KW"/>
</dbReference>
<dbReference type="RefSeq" id="WP_116045114.1">
    <property type="nucleotide sequence ID" value="NZ_QUBQ01000001.1"/>
</dbReference>
<protein>
    <submittedName>
        <fullName evidence="2">Methyltransferase domain-containing protein</fullName>
    </submittedName>
</protein>
<feature type="domain" description="Methyltransferase type 11" evidence="1">
    <location>
        <begin position="114"/>
        <end position="182"/>
    </location>
</feature>
<keyword evidence="3" id="KW-1185">Reference proteome</keyword>
<dbReference type="AlphaFoldDB" id="A0A371PNG1"/>
<dbReference type="EMBL" id="QUBQ01000001">
    <property type="protein sequence ID" value="REK77485.1"/>
    <property type="molecule type" value="Genomic_DNA"/>
</dbReference>
<keyword evidence="2" id="KW-0489">Methyltransferase</keyword>
<dbReference type="Pfam" id="PF08241">
    <property type="entry name" value="Methyltransf_11"/>
    <property type="match status" value="1"/>
</dbReference>
<dbReference type="GO" id="GO:0008757">
    <property type="term" value="F:S-adenosylmethionine-dependent methyltransferase activity"/>
    <property type="evidence" value="ECO:0007669"/>
    <property type="project" value="InterPro"/>
</dbReference>
<proteinExistence type="predicted"/>
<evidence type="ECO:0000259" key="1">
    <source>
        <dbReference type="Pfam" id="PF08241"/>
    </source>
</evidence>
<dbReference type="Proteomes" id="UP000261905">
    <property type="component" value="Unassembled WGS sequence"/>
</dbReference>
<gene>
    <name evidence="2" type="ORF">DX130_10960</name>
</gene>
<comment type="caution">
    <text evidence="2">The sequence shown here is derived from an EMBL/GenBank/DDBJ whole genome shotgun (WGS) entry which is preliminary data.</text>
</comment>
<dbReference type="Gene3D" id="3.40.50.150">
    <property type="entry name" value="Vaccinia Virus protein VP39"/>
    <property type="match status" value="1"/>
</dbReference>
<evidence type="ECO:0000313" key="3">
    <source>
        <dbReference type="Proteomes" id="UP000261905"/>
    </source>
</evidence>
<sequence>MSKTFYEQVGVAMTCRGFAEYQAMFQLKKEELAAGPILDVAGGGSSFTAEARKKGYEAMAADPRYSGDIGAWVEEAREEIAVSTAKLDGLKERFDWSYYGSIENHRSGREKSLKLFEEHVASTEGGHRYIGGSLPELPFDDNRFSLVLCSHFLFLYVEQFGYDFHKASIRELMRVCRPGGIIRVYPLLSLKWEPYAKLEELMEAVRQAGGTPEILESGLPFIPGSDRMITITKKA</sequence>
<dbReference type="SUPFAM" id="SSF53335">
    <property type="entry name" value="S-adenosyl-L-methionine-dependent methyltransferases"/>
    <property type="match status" value="1"/>
</dbReference>
<keyword evidence="2" id="KW-0808">Transferase</keyword>